<dbReference type="SUPFAM" id="SSF53756">
    <property type="entry name" value="UDP-Glycosyltransferase/glycogen phosphorylase"/>
    <property type="match status" value="1"/>
</dbReference>
<accession>A0ABX7ISZ6</accession>
<name>A0ABX7ISZ6_9GAMM</name>
<dbReference type="Proteomes" id="UP000644167">
    <property type="component" value="Chromosome"/>
</dbReference>
<dbReference type="RefSeq" id="WP_205115948.1">
    <property type="nucleotide sequence ID" value="NZ_CP070273.1"/>
</dbReference>
<dbReference type="Gene3D" id="3.40.50.2000">
    <property type="entry name" value="Glycogen Phosphorylase B"/>
    <property type="match status" value="2"/>
</dbReference>
<keyword evidence="2" id="KW-1185">Reference proteome</keyword>
<reference evidence="1 2" key="1">
    <citation type="submission" date="2021-02" db="EMBL/GenBank/DDBJ databases">
        <title>The genome of Marinomonas foliarum JZW.</title>
        <authorList>
            <person name="Sun M."/>
        </authorList>
    </citation>
    <scope>NUCLEOTIDE SEQUENCE [LARGE SCALE GENOMIC DNA]</scope>
    <source>
        <strain evidence="1 2">JZW</strain>
    </source>
</reference>
<evidence type="ECO:0000313" key="2">
    <source>
        <dbReference type="Proteomes" id="UP000644167"/>
    </source>
</evidence>
<protein>
    <recommendedName>
        <fullName evidence="3">Glycosyltransferase involved in cell wall biosynthesis</fullName>
    </recommendedName>
</protein>
<sequence>MSKKILVVLYKFPPMGGIATRRWVKLSKALSKKGVEVHVLCADYNYQDRVNWSKDLPESIAIHKYKSRFPSWLMRSHDNKFAYHVSRLTKFVLSKLFFDIDEAQHDGYNIVSSAKKIIEEYDIRNVLASGHPVSLNYFASLTKYDLPNINLIQDFRDNWNDLGVFAYTKGCKRFSTKKKHVFQEALSVNYANHVINVSNELTNIMKLRHHNAVNTHFQTIYNFYDPDDYQAIIPVQVSDFSLCYFGSLFNGRIEAIYRLLDSIEASDDQFIKDNLHIKLYTNYPKNKIKAQYEPLLDTRFKIFSMVEPDQVANLINNAYACLSINSIGSEYAFGTKIFEYFALDKTVFHISNGGELYDVLRESGQIVCQYDKSDIIRALLALKAQYISPPTSISASQSESKFSLKSASDSFYRLLK</sequence>
<evidence type="ECO:0000313" key="1">
    <source>
        <dbReference type="EMBL" id="QRV25189.1"/>
    </source>
</evidence>
<dbReference type="EMBL" id="CP070273">
    <property type="protein sequence ID" value="QRV25189.1"/>
    <property type="molecule type" value="Genomic_DNA"/>
</dbReference>
<gene>
    <name evidence="1" type="ORF">JSY38_06680</name>
</gene>
<proteinExistence type="predicted"/>
<evidence type="ECO:0008006" key="3">
    <source>
        <dbReference type="Google" id="ProtNLM"/>
    </source>
</evidence>
<organism evidence="1 2">
    <name type="scientific">Marinomonas foliarum</name>
    <dbReference type="NCBI Taxonomy" id="491950"/>
    <lineage>
        <taxon>Bacteria</taxon>
        <taxon>Pseudomonadati</taxon>
        <taxon>Pseudomonadota</taxon>
        <taxon>Gammaproteobacteria</taxon>
        <taxon>Oceanospirillales</taxon>
        <taxon>Oceanospirillaceae</taxon>
        <taxon>Marinomonas</taxon>
    </lineage>
</organism>